<dbReference type="InterPro" id="IPR012337">
    <property type="entry name" value="RNaseH-like_sf"/>
</dbReference>
<dbReference type="SUPFAM" id="SSF53098">
    <property type="entry name" value="Ribonuclease H-like"/>
    <property type="match status" value="1"/>
</dbReference>
<dbReference type="InterPro" id="IPR004868">
    <property type="entry name" value="DNA-dir_DNA_pol_B_mt/vir"/>
</dbReference>
<protein>
    <recommendedName>
        <fullName evidence="2">DNA-directed DNA polymerase</fullName>
        <ecNumber evidence="2">2.7.7.7</ecNumber>
    </recommendedName>
</protein>
<dbReference type="Pfam" id="PF03175">
    <property type="entry name" value="DNA_pol_B_2"/>
    <property type="match status" value="1"/>
</dbReference>
<keyword evidence="7" id="KW-0238">DNA-binding</keyword>
<dbReference type="Proteomes" id="UP001153636">
    <property type="component" value="Chromosome 2"/>
</dbReference>
<dbReference type="EC" id="2.7.7.7" evidence="2"/>
<name>A0A9P0GEF8_9CUCU</name>
<dbReference type="PANTHER" id="PTHR33568:SF3">
    <property type="entry name" value="DNA-DIRECTED DNA POLYMERASE"/>
    <property type="match status" value="1"/>
</dbReference>
<sequence length="200" mass="23345">MQNTGKHVANLVVAHNFNGEKTTFKNNEDFCKWLINKEHKGYTAIAHNSKGYDAYFILKYCVENAIKPYTIYSGSKLMLLEVPSIKLKIIDSSNFVAGPISAFPKTFGLKEMRKGYFPHYFNTLENQDYVGPLHDVKYYGVDTMKDTKEPDKKSARDIFLDWHTEHKEDVFDFQKEIHAYCNSDVDILRRDCLEFRKCFL</sequence>
<dbReference type="GO" id="GO:0006260">
    <property type="term" value="P:DNA replication"/>
    <property type="evidence" value="ECO:0007669"/>
    <property type="project" value="UniProtKB-KW"/>
</dbReference>
<dbReference type="AlphaFoldDB" id="A0A9P0GEF8"/>
<accession>A0A9P0GEF8</accession>
<evidence type="ECO:0000256" key="3">
    <source>
        <dbReference type="ARBA" id="ARBA00022679"/>
    </source>
</evidence>
<dbReference type="PANTHER" id="PTHR33568">
    <property type="entry name" value="DNA POLYMERASE"/>
    <property type="match status" value="1"/>
</dbReference>
<evidence type="ECO:0000256" key="1">
    <source>
        <dbReference type="ARBA" id="ARBA00005755"/>
    </source>
</evidence>
<keyword evidence="4" id="KW-0548">Nucleotidyltransferase</keyword>
<dbReference type="GO" id="GO:0003677">
    <property type="term" value="F:DNA binding"/>
    <property type="evidence" value="ECO:0007669"/>
    <property type="project" value="UniProtKB-KW"/>
</dbReference>
<reference evidence="10" key="1">
    <citation type="submission" date="2022-01" db="EMBL/GenBank/DDBJ databases">
        <authorList>
            <person name="King R."/>
        </authorList>
    </citation>
    <scope>NUCLEOTIDE SEQUENCE</scope>
</reference>
<keyword evidence="6" id="KW-0239">DNA-directed DNA polymerase</keyword>
<comment type="similarity">
    <text evidence="1">Belongs to the DNA polymerase type-B family.</text>
</comment>
<evidence type="ECO:0000256" key="2">
    <source>
        <dbReference type="ARBA" id="ARBA00012417"/>
    </source>
</evidence>
<evidence type="ECO:0000256" key="8">
    <source>
        <dbReference type="ARBA" id="ARBA00049244"/>
    </source>
</evidence>
<dbReference type="Gene3D" id="3.30.420.10">
    <property type="entry name" value="Ribonuclease H-like superfamily/Ribonuclease H"/>
    <property type="match status" value="1"/>
</dbReference>
<gene>
    <name evidence="10" type="ORF">PSYICH_LOCUS7795</name>
</gene>
<comment type="catalytic activity">
    <reaction evidence="8">
        <text>DNA(n) + a 2'-deoxyribonucleoside 5'-triphosphate = DNA(n+1) + diphosphate</text>
        <dbReference type="Rhea" id="RHEA:22508"/>
        <dbReference type="Rhea" id="RHEA-COMP:17339"/>
        <dbReference type="Rhea" id="RHEA-COMP:17340"/>
        <dbReference type="ChEBI" id="CHEBI:33019"/>
        <dbReference type="ChEBI" id="CHEBI:61560"/>
        <dbReference type="ChEBI" id="CHEBI:173112"/>
        <dbReference type="EC" id="2.7.7.7"/>
    </reaction>
</comment>
<evidence type="ECO:0000256" key="7">
    <source>
        <dbReference type="ARBA" id="ARBA00023125"/>
    </source>
</evidence>
<keyword evidence="3" id="KW-0808">Transferase</keyword>
<evidence type="ECO:0000256" key="4">
    <source>
        <dbReference type="ARBA" id="ARBA00022695"/>
    </source>
</evidence>
<evidence type="ECO:0000256" key="5">
    <source>
        <dbReference type="ARBA" id="ARBA00022705"/>
    </source>
</evidence>
<evidence type="ECO:0000256" key="6">
    <source>
        <dbReference type="ARBA" id="ARBA00022932"/>
    </source>
</evidence>
<dbReference type="GO" id="GO:0000166">
    <property type="term" value="F:nucleotide binding"/>
    <property type="evidence" value="ECO:0007669"/>
    <property type="project" value="InterPro"/>
</dbReference>
<dbReference type="GO" id="GO:0003887">
    <property type="term" value="F:DNA-directed DNA polymerase activity"/>
    <property type="evidence" value="ECO:0007669"/>
    <property type="project" value="UniProtKB-KW"/>
</dbReference>
<dbReference type="OrthoDB" id="5871067at2759"/>
<evidence type="ECO:0000313" key="10">
    <source>
        <dbReference type="EMBL" id="CAH1106820.1"/>
    </source>
</evidence>
<feature type="domain" description="DNA-directed DNA polymerase family B mitochondria/virus" evidence="9">
    <location>
        <begin position="39"/>
        <end position="190"/>
    </location>
</feature>
<proteinExistence type="inferred from homology"/>
<keyword evidence="11" id="KW-1185">Reference proteome</keyword>
<evidence type="ECO:0000259" key="9">
    <source>
        <dbReference type="Pfam" id="PF03175"/>
    </source>
</evidence>
<keyword evidence="5" id="KW-0235">DNA replication</keyword>
<evidence type="ECO:0000313" key="11">
    <source>
        <dbReference type="Proteomes" id="UP001153636"/>
    </source>
</evidence>
<dbReference type="EMBL" id="OV651814">
    <property type="protein sequence ID" value="CAH1106820.1"/>
    <property type="molecule type" value="Genomic_DNA"/>
</dbReference>
<organism evidence="10 11">
    <name type="scientific">Psylliodes chrysocephalus</name>
    <dbReference type="NCBI Taxonomy" id="3402493"/>
    <lineage>
        <taxon>Eukaryota</taxon>
        <taxon>Metazoa</taxon>
        <taxon>Ecdysozoa</taxon>
        <taxon>Arthropoda</taxon>
        <taxon>Hexapoda</taxon>
        <taxon>Insecta</taxon>
        <taxon>Pterygota</taxon>
        <taxon>Neoptera</taxon>
        <taxon>Endopterygota</taxon>
        <taxon>Coleoptera</taxon>
        <taxon>Polyphaga</taxon>
        <taxon>Cucujiformia</taxon>
        <taxon>Chrysomeloidea</taxon>
        <taxon>Chrysomelidae</taxon>
        <taxon>Galerucinae</taxon>
        <taxon>Alticini</taxon>
        <taxon>Psylliodes</taxon>
    </lineage>
</organism>
<dbReference type="InterPro" id="IPR036397">
    <property type="entry name" value="RNaseH_sf"/>
</dbReference>